<reference evidence="1 2" key="1">
    <citation type="submission" date="2019-10" db="EMBL/GenBank/DDBJ databases">
        <title>Complete genome sequences for adaption low water activity.</title>
        <authorList>
            <person name="Zhao L."/>
            <person name="Zhong J."/>
        </authorList>
    </citation>
    <scope>NUCLEOTIDE SEQUENCE [LARGE SCALE GENOMIC DNA]</scope>
    <source>
        <strain evidence="1 2">FDU301</strain>
        <plasmid evidence="2">pfdu301a</plasmid>
    </source>
</reference>
<dbReference type="EMBL" id="CP045273">
    <property type="protein sequence ID" value="QJX80243.1"/>
    <property type="molecule type" value="Genomic_DNA"/>
</dbReference>
<dbReference type="Proteomes" id="UP000501076">
    <property type="component" value="Plasmid pFDU301A"/>
</dbReference>
<dbReference type="RefSeq" id="WP_171778228.1">
    <property type="nucleotide sequence ID" value="NZ_CP045273.1"/>
</dbReference>
<geneLocation type="plasmid" evidence="2">
    <name>pfdu301a</name>
</geneLocation>
<keyword evidence="1" id="KW-0614">Plasmid</keyword>
<dbReference type="AlphaFoldDB" id="A0A6M6DZC7"/>
<proteinExistence type="predicted"/>
<organism evidence="1 2">
    <name type="scientific">Priestia megaterium</name>
    <name type="common">Bacillus megaterium</name>
    <dbReference type="NCBI Taxonomy" id="1404"/>
    <lineage>
        <taxon>Bacteria</taxon>
        <taxon>Bacillati</taxon>
        <taxon>Bacillota</taxon>
        <taxon>Bacilli</taxon>
        <taxon>Bacillales</taxon>
        <taxon>Bacillaceae</taxon>
        <taxon>Priestia</taxon>
    </lineage>
</organism>
<sequence length="165" mass="19407">MSIKNSKERDKLIELYDYQELKTLKREVENGFVPQEYKEFPSIYIIDPTNKDGELTSMQEVAHIRAVKRIAFNVNDIPLLKESEFANSIEATLINYPTKKQMKEMKNILSENKNVISKLLKDTNKKLIIEQTEEVNGINLRVVNKKLEPFNSEYMDKNIDFYIEK</sequence>
<evidence type="ECO:0000313" key="2">
    <source>
        <dbReference type="Proteomes" id="UP000501076"/>
    </source>
</evidence>
<name>A0A6M6DZC7_PRIMG</name>
<gene>
    <name evidence="1" type="ORF">FDZ14_29545</name>
</gene>
<accession>A0A6M6DZC7</accession>
<protein>
    <submittedName>
        <fullName evidence="1">Uncharacterized protein</fullName>
    </submittedName>
</protein>
<evidence type="ECO:0000313" key="1">
    <source>
        <dbReference type="EMBL" id="QJX80243.1"/>
    </source>
</evidence>